<evidence type="ECO:0000256" key="1">
    <source>
        <dbReference type="SAM" id="Phobius"/>
    </source>
</evidence>
<evidence type="ECO:0000313" key="2">
    <source>
        <dbReference type="EMBL" id="CAL1289034.1"/>
    </source>
</evidence>
<evidence type="ECO:0000313" key="3">
    <source>
        <dbReference type="Proteomes" id="UP001497382"/>
    </source>
</evidence>
<keyword evidence="3" id="KW-1185">Reference proteome</keyword>
<reference evidence="2 3" key="1">
    <citation type="submission" date="2024-04" db="EMBL/GenBank/DDBJ databases">
        <authorList>
            <person name="Rising A."/>
            <person name="Reimegard J."/>
            <person name="Sonavane S."/>
            <person name="Akerstrom W."/>
            <person name="Nylinder S."/>
            <person name="Hedman E."/>
            <person name="Kallberg Y."/>
        </authorList>
    </citation>
    <scope>NUCLEOTIDE SEQUENCE [LARGE SCALE GENOMIC DNA]</scope>
</reference>
<keyword evidence="1" id="KW-0472">Membrane</keyword>
<keyword evidence="1" id="KW-0812">Transmembrane</keyword>
<protein>
    <submittedName>
        <fullName evidence="2">Uncharacterized protein</fullName>
    </submittedName>
</protein>
<dbReference type="AlphaFoldDB" id="A0AAV2B0L0"/>
<sequence>MCVTYVTNHFLVYILLKLTALIIQVISHTNAKLVAKNLRCYPNLGNIA</sequence>
<comment type="caution">
    <text evidence="2">The sequence shown here is derived from an EMBL/GenBank/DDBJ whole genome shotgun (WGS) entry which is preliminary data.</text>
</comment>
<name>A0AAV2B0L0_9ARAC</name>
<accession>A0AAV2B0L0</accession>
<dbReference type="Proteomes" id="UP001497382">
    <property type="component" value="Unassembled WGS sequence"/>
</dbReference>
<proteinExistence type="predicted"/>
<organism evidence="2 3">
    <name type="scientific">Larinioides sclopetarius</name>
    <dbReference type="NCBI Taxonomy" id="280406"/>
    <lineage>
        <taxon>Eukaryota</taxon>
        <taxon>Metazoa</taxon>
        <taxon>Ecdysozoa</taxon>
        <taxon>Arthropoda</taxon>
        <taxon>Chelicerata</taxon>
        <taxon>Arachnida</taxon>
        <taxon>Araneae</taxon>
        <taxon>Araneomorphae</taxon>
        <taxon>Entelegynae</taxon>
        <taxon>Araneoidea</taxon>
        <taxon>Araneidae</taxon>
        <taxon>Larinioides</taxon>
    </lineage>
</organism>
<feature type="transmembrane region" description="Helical" evidence="1">
    <location>
        <begin position="6"/>
        <end position="26"/>
    </location>
</feature>
<keyword evidence="1" id="KW-1133">Transmembrane helix</keyword>
<gene>
    <name evidence="2" type="ORF">LARSCL_LOCUS15695</name>
</gene>
<dbReference type="EMBL" id="CAXIEN010000242">
    <property type="protein sequence ID" value="CAL1289034.1"/>
    <property type="molecule type" value="Genomic_DNA"/>
</dbReference>